<reference evidence="17" key="1">
    <citation type="journal article" date="2017" name="J. Biotechnol.">
        <title>Complete genome sequence of Novosphingobium resinovorum SA1, a versatile xenobiotic-degrading bacterium capable of utilizing sulfanilic acid.</title>
        <authorList>
            <person name="Hegedus B."/>
            <person name="Kos P.B."/>
            <person name="Balint B."/>
            <person name="Maroti G."/>
            <person name="Gan H.M."/>
            <person name="Perei K."/>
            <person name="Rakhely G."/>
        </authorList>
    </citation>
    <scope>NUCLEOTIDE SEQUENCE [LARGE SCALE GENOMIC DNA]</scope>
    <source>
        <strain evidence="17">SA1</strain>
    </source>
</reference>
<dbReference type="Pfam" id="PF13145">
    <property type="entry name" value="Rotamase_2"/>
    <property type="match status" value="1"/>
</dbReference>
<protein>
    <recommendedName>
        <fullName evidence="2">Parvulin-like PPIase</fullName>
    </recommendedName>
    <alternativeName>
        <fullName evidence="9">Peptidyl-prolyl cis-trans isomerase plp</fullName>
    </alternativeName>
    <alternativeName>
        <fullName evidence="12">Periplasmic chaperone PpiD</fullName>
    </alternativeName>
    <alternativeName>
        <fullName evidence="13">Periplasmic folding chaperone</fullName>
    </alternativeName>
    <alternativeName>
        <fullName evidence="10">Rotamase plp</fullName>
    </alternativeName>
</protein>
<evidence type="ECO:0000256" key="4">
    <source>
        <dbReference type="ARBA" id="ARBA00022519"/>
    </source>
</evidence>
<evidence type="ECO:0000256" key="9">
    <source>
        <dbReference type="ARBA" id="ARBA00030642"/>
    </source>
</evidence>
<keyword evidence="4" id="KW-0997">Cell inner membrane</keyword>
<evidence type="ECO:0000313" key="16">
    <source>
        <dbReference type="EMBL" id="AOR75877.1"/>
    </source>
</evidence>
<organism evidence="16 17">
    <name type="scientific">Novosphingobium resinovorum</name>
    <dbReference type="NCBI Taxonomy" id="158500"/>
    <lineage>
        <taxon>Bacteria</taxon>
        <taxon>Pseudomonadati</taxon>
        <taxon>Pseudomonadota</taxon>
        <taxon>Alphaproteobacteria</taxon>
        <taxon>Sphingomonadales</taxon>
        <taxon>Sphingomonadaceae</taxon>
        <taxon>Novosphingobium</taxon>
    </lineage>
</organism>
<proteinExistence type="inferred from homology"/>
<accession>A0A1D8A196</accession>
<evidence type="ECO:0000256" key="14">
    <source>
        <dbReference type="PROSITE-ProRule" id="PRU00278"/>
    </source>
</evidence>
<dbReference type="Gene3D" id="3.10.50.40">
    <property type="match status" value="1"/>
</dbReference>
<evidence type="ECO:0000259" key="15">
    <source>
        <dbReference type="PROSITE" id="PS50198"/>
    </source>
</evidence>
<keyword evidence="3" id="KW-1003">Cell membrane</keyword>
<evidence type="ECO:0000256" key="12">
    <source>
        <dbReference type="ARBA" id="ARBA00040743"/>
    </source>
</evidence>
<dbReference type="SUPFAM" id="SSF109998">
    <property type="entry name" value="Triger factor/SurA peptide-binding domain-like"/>
    <property type="match status" value="1"/>
</dbReference>
<sequence length="649" mass="68728">MLHFFRSFLKSKVGAIVGLVVLGLIALAFASGDIAGLGGSGSAAPGVAVATVGGEKVTTDELSLGAKRGLERVKQQSPTATMKQLIAEGGLQQVLDSLIDGVAFAVYGEKHGVVLSDRLVDSELTQIPAFQGVDGKFDQNVFRQALAQQGLSEQALREDIRKNMIAQELVVPAQIGSVMSEYAAKRYASLLSETRSGTVVALPSLLFAPDKQPTQAELATFYKAHTGQFVRPERRTIRYALVSADKIPAPAAPTDAEIAARFEANKAAYAAKDDRRITQLVVPTEPAAKAIVAEVEKGKSLEAAASEKGLSAAKLESFSREDLSRQFSAAVAQAVFAAPVGKLAAPQKSVLGWHVIRVDEEIKTPAKTLAEVKGDLTKQIAEEKTRKSYSDAFSKIDAQLSGGSNLAEVAKSLGAEVKQTPSLTADGQVYMKPGETMPAELQPLLKTAFEMGQEQPQVAEIEKGKSFAIYDVTDIQASAPAPLAQIQNDVKLAWAIDAGSKAAKAAALKMQAAIRKGQSIEQVMAASGKKLPAPQQVSMSRPTLAAALQSGRQVPPPVSLMFHMAKNTVKVQSAEGERGWFVVQLKDIVPATIDSPDMIRRAQTELGQQLGQSYASALGAAMRKDVGVKRHDDAITAVRDQLAGTAAAN</sequence>
<dbReference type="InterPro" id="IPR000297">
    <property type="entry name" value="PPIase_PpiC"/>
</dbReference>
<dbReference type="GO" id="GO:0003755">
    <property type="term" value="F:peptidyl-prolyl cis-trans isomerase activity"/>
    <property type="evidence" value="ECO:0007669"/>
    <property type="project" value="UniProtKB-KW"/>
</dbReference>
<evidence type="ECO:0000256" key="10">
    <source>
        <dbReference type="ARBA" id="ARBA00031484"/>
    </source>
</evidence>
<dbReference type="KEGG" id="nre:BES08_03260"/>
<name>A0A1D8A196_9SPHN</name>
<keyword evidence="17" id="KW-1185">Reference proteome</keyword>
<dbReference type="Pfam" id="PF13624">
    <property type="entry name" value="SurA_N_3"/>
    <property type="match status" value="1"/>
</dbReference>
<comment type="subcellular location">
    <subcellularLocation>
        <location evidence="1">Cell inner membrane</location>
        <topology evidence="1">Single-pass type II membrane protein</topology>
        <orientation evidence="1">Periplasmic side</orientation>
    </subcellularLocation>
</comment>
<dbReference type="RefSeq" id="WP_069707695.1">
    <property type="nucleotide sequence ID" value="NZ_CP017075.1"/>
</dbReference>
<evidence type="ECO:0000313" key="17">
    <source>
        <dbReference type="Proteomes" id="UP000094626"/>
    </source>
</evidence>
<dbReference type="AlphaFoldDB" id="A0A1D8A196"/>
<dbReference type="Proteomes" id="UP000094626">
    <property type="component" value="Chromosome"/>
</dbReference>
<evidence type="ECO:0000256" key="13">
    <source>
        <dbReference type="ARBA" id="ARBA00042775"/>
    </source>
</evidence>
<dbReference type="OrthoDB" id="9768393at2"/>
<dbReference type="InterPro" id="IPR046357">
    <property type="entry name" value="PPIase_dom_sf"/>
</dbReference>
<comment type="similarity">
    <text evidence="11">Belongs to the PpiD chaperone family.</text>
</comment>
<evidence type="ECO:0000256" key="7">
    <source>
        <dbReference type="ARBA" id="ARBA00023136"/>
    </source>
</evidence>
<evidence type="ECO:0000256" key="6">
    <source>
        <dbReference type="ARBA" id="ARBA00022989"/>
    </source>
</evidence>
<evidence type="ECO:0000256" key="3">
    <source>
        <dbReference type="ARBA" id="ARBA00022475"/>
    </source>
</evidence>
<feature type="domain" description="PpiC" evidence="15">
    <location>
        <begin position="232"/>
        <end position="360"/>
    </location>
</feature>
<evidence type="ECO:0000256" key="11">
    <source>
        <dbReference type="ARBA" id="ARBA00038408"/>
    </source>
</evidence>
<dbReference type="InterPro" id="IPR052029">
    <property type="entry name" value="PpiD_chaperone"/>
</dbReference>
<evidence type="ECO:0000256" key="5">
    <source>
        <dbReference type="ARBA" id="ARBA00022692"/>
    </source>
</evidence>
<evidence type="ECO:0000256" key="2">
    <source>
        <dbReference type="ARBA" id="ARBA00018370"/>
    </source>
</evidence>
<keyword evidence="6" id="KW-1133">Transmembrane helix</keyword>
<dbReference type="PANTHER" id="PTHR47529">
    <property type="entry name" value="PEPTIDYL-PROLYL CIS-TRANS ISOMERASE D"/>
    <property type="match status" value="1"/>
</dbReference>
<keyword evidence="14" id="KW-0697">Rotamase</keyword>
<dbReference type="GO" id="GO:0005886">
    <property type="term" value="C:plasma membrane"/>
    <property type="evidence" value="ECO:0007669"/>
    <property type="project" value="UniProtKB-SubCell"/>
</dbReference>
<evidence type="ECO:0000256" key="8">
    <source>
        <dbReference type="ARBA" id="ARBA00023186"/>
    </source>
</evidence>
<dbReference type="PROSITE" id="PS50198">
    <property type="entry name" value="PPIC_PPIASE_2"/>
    <property type="match status" value="1"/>
</dbReference>
<keyword evidence="8" id="KW-0143">Chaperone</keyword>
<dbReference type="PANTHER" id="PTHR47529:SF1">
    <property type="entry name" value="PERIPLASMIC CHAPERONE PPID"/>
    <property type="match status" value="1"/>
</dbReference>
<gene>
    <name evidence="16" type="ORF">BES08_03260</name>
</gene>
<dbReference type="EMBL" id="CP017075">
    <property type="protein sequence ID" value="AOR75877.1"/>
    <property type="molecule type" value="Genomic_DNA"/>
</dbReference>
<keyword evidence="14 16" id="KW-0413">Isomerase</keyword>
<keyword evidence="7" id="KW-0472">Membrane</keyword>
<keyword evidence="5" id="KW-0812">Transmembrane</keyword>
<evidence type="ECO:0000256" key="1">
    <source>
        <dbReference type="ARBA" id="ARBA00004382"/>
    </source>
</evidence>
<dbReference type="Gene3D" id="1.10.4030.10">
    <property type="entry name" value="Porin chaperone SurA, peptide-binding domain"/>
    <property type="match status" value="1"/>
</dbReference>
<dbReference type="SUPFAM" id="SSF54534">
    <property type="entry name" value="FKBP-like"/>
    <property type="match status" value="1"/>
</dbReference>
<dbReference type="InterPro" id="IPR027304">
    <property type="entry name" value="Trigger_fact/SurA_dom_sf"/>
</dbReference>